<dbReference type="GO" id="GO:0016757">
    <property type="term" value="F:glycosyltransferase activity"/>
    <property type="evidence" value="ECO:0007669"/>
    <property type="project" value="UniProtKB-KW"/>
</dbReference>
<gene>
    <name evidence="4" type="ORF">EDC38_0656</name>
</gene>
<name>A0A3N1NV77_9GAMM</name>
<dbReference type="Pfam" id="PF00534">
    <property type="entry name" value="Glycos_transf_1"/>
    <property type="match status" value="1"/>
</dbReference>
<dbReference type="EMBL" id="RJUK01000001">
    <property type="protein sequence ID" value="ROQ20063.1"/>
    <property type="molecule type" value="Genomic_DNA"/>
</dbReference>
<protein>
    <submittedName>
        <fullName evidence="4">Glycosyltransferase involved in cell wall biosynthesis</fullName>
    </submittedName>
</protein>
<evidence type="ECO:0000313" key="4">
    <source>
        <dbReference type="EMBL" id="ROQ20063.1"/>
    </source>
</evidence>
<proteinExistence type="predicted"/>
<sequence>MIIRKLTNDLLALICRLSPKAEDFDAAWYCARYRDVADSGIDPLLHYCRFGYREGRDPNPMTSLSGERLTESSRFSVSRLGDSGILAISGDRELIDKAPTILCCGHQAGHELYGAERSFLDTLAVLAELKVNLVVTLPEAFNEDYLAAIRPHCSRLLILPYGWWAFGTEPQPVVVGRFQSIIESFGISAVYANTVVLFEPLIAGRIMAVPVSVHVRELPYQDPSLCALMRADAEAVIQHLRETSDFQLVNSRFTGETLRLDDAIVIPNSVNAEDFKSISPPDCESHSLRVGMISSNLPKKGLDDFIALAGIFADEGSPIRFKLIGPENEHTRLIERRQAAGEISDNIDILGYIASPQAALNELDVLLNLSHFEESFGRTVLEAMAAARPVVVYDRGALSELVRHEETGYLVRFGHVEGIKRCIERFLTDPQLLRALGQNGKRRATEQFGVLSVKAGLEHWLDLVYSPRKTG</sequence>
<evidence type="ECO:0000313" key="5">
    <source>
        <dbReference type="Proteomes" id="UP000273643"/>
    </source>
</evidence>
<dbReference type="PANTHER" id="PTHR12526:SF510">
    <property type="entry name" value="D-INOSITOL 3-PHOSPHATE GLYCOSYLTRANSFERASE"/>
    <property type="match status" value="1"/>
</dbReference>
<comment type="caution">
    <text evidence="4">The sequence shown here is derived from an EMBL/GenBank/DDBJ whole genome shotgun (WGS) entry which is preliminary data.</text>
</comment>
<keyword evidence="5" id="KW-1185">Reference proteome</keyword>
<dbReference type="Proteomes" id="UP000273643">
    <property type="component" value="Unassembled WGS sequence"/>
</dbReference>
<feature type="domain" description="Glycosyl transferase family 1" evidence="3">
    <location>
        <begin position="291"/>
        <end position="443"/>
    </location>
</feature>
<dbReference type="AlphaFoldDB" id="A0A3N1NV77"/>
<evidence type="ECO:0000256" key="1">
    <source>
        <dbReference type="ARBA" id="ARBA00022676"/>
    </source>
</evidence>
<keyword evidence="1" id="KW-0328">Glycosyltransferase</keyword>
<dbReference type="OrthoDB" id="433681at2"/>
<dbReference type="SUPFAM" id="SSF53756">
    <property type="entry name" value="UDP-Glycosyltransferase/glycogen phosphorylase"/>
    <property type="match status" value="1"/>
</dbReference>
<dbReference type="RefSeq" id="WP_123637309.1">
    <property type="nucleotide sequence ID" value="NZ_RJUK01000001.1"/>
</dbReference>
<organism evidence="4 5">
    <name type="scientific">Marinimicrobium koreense</name>
    <dbReference type="NCBI Taxonomy" id="306545"/>
    <lineage>
        <taxon>Bacteria</taxon>
        <taxon>Pseudomonadati</taxon>
        <taxon>Pseudomonadota</taxon>
        <taxon>Gammaproteobacteria</taxon>
        <taxon>Cellvibrionales</taxon>
        <taxon>Cellvibrionaceae</taxon>
        <taxon>Marinimicrobium</taxon>
    </lineage>
</organism>
<keyword evidence="2 4" id="KW-0808">Transferase</keyword>
<accession>A0A3N1NV77</accession>
<evidence type="ECO:0000256" key="2">
    <source>
        <dbReference type="ARBA" id="ARBA00022679"/>
    </source>
</evidence>
<dbReference type="GO" id="GO:1901135">
    <property type="term" value="P:carbohydrate derivative metabolic process"/>
    <property type="evidence" value="ECO:0007669"/>
    <property type="project" value="UniProtKB-ARBA"/>
</dbReference>
<dbReference type="PANTHER" id="PTHR12526">
    <property type="entry name" value="GLYCOSYLTRANSFERASE"/>
    <property type="match status" value="1"/>
</dbReference>
<dbReference type="CDD" id="cd03801">
    <property type="entry name" value="GT4_PimA-like"/>
    <property type="match status" value="1"/>
</dbReference>
<dbReference type="Gene3D" id="3.40.50.2000">
    <property type="entry name" value="Glycogen Phosphorylase B"/>
    <property type="match status" value="2"/>
</dbReference>
<dbReference type="InterPro" id="IPR001296">
    <property type="entry name" value="Glyco_trans_1"/>
</dbReference>
<reference evidence="4 5" key="1">
    <citation type="submission" date="2018-11" db="EMBL/GenBank/DDBJ databases">
        <title>Genomic Encyclopedia of Type Strains, Phase IV (KMG-IV): sequencing the most valuable type-strain genomes for metagenomic binning, comparative biology and taxonomic classification.</title>
        <authorList>
            <person name="Goeker M."/>
        </authorList>
    </citation>
    <scope>NUCLEOTIDE SEQUENCE [LARGE SCALE GENOMIC DNA]</scope>
    <source>
        <strain evidence="4 5">DSM 16974</strain>
    </source>
</reference>
<evidence type="ECO:0000259" key="3">
    <source>
        <dbReference type="Pfam" id="PF00534"/>
    </source>
</evidence>